<keyword evidence="5" id="KW-0812">Transmembrane</keyword>
<sequence>MPRVRLKPLSRQTIVVTGATSGIGLATVRMATERGAAVVLVARNEDALQRLAEEIRGRGGRAEYQVADVADPAQVDAVAAKAVEAFGSFDSWVNDAGAFIYGRMEDVSLADQRRLFDVTYWGVVHGTLAAARHLRHQGGAIINVGSVLGDRAIALQGPYCAAKGAVKNATDAFRMEFEGEGLPISVTLIKPGPIDTPFMEHARNAMGTQGTRNPPPAYHPRVAARAILHACETPVRDLYVGTAGWLTSLGGALAPRLTDYAMEVLAKPTQTSEDPGRAERRDNLYEPKEDLSERSSLAGPAPRGRSLLLDAQINPGKAAALVAGLMAAALGAVLAGAGTNTSRLRYHRRR</sequence>
<keyword evidence="8" id="KW-1185">Reference proteome</keyword>
<feature type="transmembrane region" description="Helical" evidence="5">
    <location>
        <begin position="318"/>
        <end position="340"/>
    </location>
</feature>
<dbReference type="NCBIfam" id="NF005495">
    <property type="entry name" value="PRK07109.1"/>
    <property type="match status" value="1"/>
</dbReference>
<dbReference type="PANTHER" id="PTHR44196">
    <property type="entry name" value="DEHYDROGENASE/REDUCTASE SDR FAMILY MEMBER 7B"/>
    <property type="match status" value="1"/>
</dbReference>
<dbReference type="EMBL" id="JAETWB010000021">
    <property type="protein sequence ID" value="MBL6081100.1"/>
    <property type="molecule type" value="Genomic_DNA"/>
</dbReference>
<comment type="similarity">
    <text evidence="1 3">Belongs to the short-chain dehydrogenases/reductases (SDR) family.</text>
</comment>
<keyword evidence="5" id="KW-0472">Membrane</keyword>
<dbReference type="Pfam" id="PF00106">
    <property type="entry name" value="adh_short"/>
    <property type="match status" value="1"/>
</dbReference>
<dbReference type="InterPro" id="IPR057326">
    <property type="entry name" value="KR_dom"/>
</dbReference>
<dbReference type="RefSeq" id="WP_202834325.1">
    <property type="nucleotide sequence ID" value="NZ_JAETWB010000021.1"/>
</dbReference>
<evidence type="ECO:0000256" key="3">
    <source>
        <dbReference type="RuleBase" id="RU000363"/>
    </source>
</evidence>
<gene>
    <name evidence="7" type="ORF">JMJ56_24145</name>
</gene>
<dbReference type="SUPFAM" id="SSF51735">
    <property type="entry name" value="NAD(P)-binding Rossmann-fold domains"/>
    <property type="match status" value="1"/>
</dbReference>
<proteinExistence type="inferred from homology"/>
<dbReference type="Proteomes" id="UP000660885">
    <property type="component" value="Unassembled WGS sequence"/>
</dbReference>
<reference evidence="7 8" key="1">
    <citation type="submission" date="2021-01" db="EMBL/GenBank/DDBJ databases">
        <title>Belnapia mucosa sp. nov. and Belnapia arida sp. nov., isolated from the Tabernas Desert (Almeria, Spain).</title>
        <authorList>
            <person name="Molina-Menor E."/>
            <person name="Vidal-Verdu A."/>
            <person name="Calonge A."/>
            <person name="Satari L."/>
            <person name="Pereto J."/>
            <person name="Porcar M."/>
        </authorList>
    </citation>
    <scope>NUCLEOTIDE SEQUENCE [LARGE SCALE GENOMIC DNA]</scope>
    <source>
        <strain evidence="7 8">T18</strain>
    </source>
</reference>
<evidence type="ECO:0000256" key="1">
    <source>
        <dbReference type="ARBA" id="ARBA00006484"/>
    </source>
</evidence>
<evidence type="ECO:0000313" key="8">
    <source>
        <dbReference type="Proteomes" id="UP000660885"/>
    </source>
</evidence>
<dbReference type="PRINTS" id="PR00081">
    <property type="entry name" value="GDHRDH"/>
</dbReference>
<dbReference type="PANTHER" id="PTHR44196:SF1">
    <property type="entry name" value="DEHYDROGENASE_REDUCTASE SDR FAMILY MEMBER 7B"/>
    <property type="match status" value="1"/>
</dbReference>
<dbReference type="PRINTS" id="PR00080">
    <property type="entry name" value="SDRFAMILY"/>
</dbReference>
<comment type="caution">
    <text evidence="7">The sequence shown here is derived from an EMBL/GenBank/DDBJ whole genome shotgun (WGS) entry which is preliminary data.</text>
</comment>
<feature type="domain" description="Ketoreductase" evidence="6">
    <location>
        <begin position="12"/>
        <end position="197"/>
    </location>
</feature>
<dbReference type="InterPro" id="IPR036291">
    <property type="entry name" value="NAD(P)-bd_dom_sf"/>
</dbReference>
<evidence type="ECO:0000256" key="2">
    <source>
        <dbReference type="ARBA" id="ARBA00023002"/>
    </source>
</evidence>
<dbReference type="InterPro" id="IPR002347">
    <property type="entry name" value="SDR_fam"/>
</dbReference>
<keyword evidence="5" id="KW-1133">Transmembrane helix</keyword>
<name>A0ABS1UAF1_9PROT</name>
<evidence type="ECO:0000256" key="5">
    <source>
        <dbReference type="SAM" id="Phobius"/>
    </source>
</evidence>
<dbReference type="Gene3D" id="3.40.50.720">
    <property type="entry name" value="NAD(P)-binding Rossmann-like Domain"/>
    <property type="match status" value="1"/>
</dbReference>
<evidence type="ECO:0000259" key="6">
    <source>
        <dbReference type="SMART" id="SM00822"/>
    </source>
</evidence>
<dbReference type="SMART" id="SM00822">
    <property type="entry name" value="PKS_KR"/>
    <property type="match status" value="1"/>
</dbReference>
<evidence type="ECO:0000313" key="7">
    <source>
        <dbReference type="EMBL" id="MBL6081100.1"/>
    </source>
</evidence>
<feature type="compositionally biased region" description="Basic and acidic residues" evidence="4">
    <location>
        <begin position="274"/>
        <end position="293"/>
    </location>
</feature>
<organism evidence="7 8">
    <name type="scientific">Belnapia arida</name>
    <dbReference type="NCBI Taxonomy" id="2804533"/>
    <lineage>
        <taxon>Bacteria</taxon>
        <taxon>Pseudomonadati</taxon>
        <taxon>Pseudomonadota</taxon>
        <taxon>Alphaproteobacteria</taxon>
        <taxon>Acetobacterales</taxon>
        <taxon>Roseomonadaceae</taxon>
        <taxon>Belnapia</taxon>
    </lineage>
</organism>
<keyword evidence="2" id="KW-0560">Oxidoreductase</keyword>
<protein>
    <submittedName>
        <fullName evidence="7">SDR family oxidoreductase</fullName>
    </submittedName>
</protein>
<accession>A0ABS1UAF1</accession>
<evidence type="ECO:0000256" key="4">
    <source>
        <dbReference type="SAM" id="MobiDB-lite"/>
    </source>
</evidence>
<feature type="region of interest" description="Disordered" evidence="4">
    <location>
        <begin position="267"/>
        <end position="301"/>
    </location>
</feature>